<reference evidence="1" key="1">
    <citation type="journal article" date="2022" name="Arch. Microbiol.">
        <title>Microbulbifer okhotskensis sp. nov., isolated from a deep bottom sediment of the Okhotsk Sea.</title>
        <authorList>
            <person name="Romanenko L."/>
            <person name="Kurilenko V."/>
            <person name="Otstavnykh N."/>
            <person name="Velansky P."/>
            <person name="Isaeva M."/>
            <person name="Mikhailov V."/>
        </authorList>
    </citation>
    <scope>NUCLEOTIDE SEQUENCE</scope>
    <source>
        <strain evidence="1">OS29</strain>
    </source>
</reference>
<keyword evidence="2" id="KW-1185">Reference proteome</keyword>
<dbReference type="EMBL" id="JALBWM010000093">
    <property type="protein sequence ID" value="MCO1335942.1"/>
    <property type="molecule type" value="Genomic_DNA"/>
</dbReference>
<evidence type="ECO:0000313" key="1">
    <source>
        <dbReference type="EMBL" id="MCO1335942.1"/>
    </source>
</evidence>
<organism evidence="1 2">
    <name type="scientific">Microbulbifer okhotskensis</name>
    <dbReference type="NCBI Taxonomy" id="2926617"/>
    <lineage>
        <taxon>Bacteria</taxon>
        <taxon>Pseudomonadati</taxon>
        <taxon>Pseudomonadota</taxon>
        <taxon>Gammaproteobacteria</taxon>
        <taxon>Cellvibrionales</taxon>
        <taxon>Microbulbiferaceae</taxon>
        <taxon>Microbulbifer</taxon>
    </lineage>
</organism>
<comment type="caution">
    <text evidence="1">The sequence shown here is derived from an EMBL/GenBank/DDBJ whole genome shotgun (WGS) entry which is preliminary data.</text>
</comment>
<protein>
    <submittedName>
        <fullName evidence="1">Uncharacterized protein</fullName>
    </submittedName>
</protein>
<accession>A0A9X2EPD1</accession>
<dbReference type="Proteomes" id="UP001139028">
    <property type="component" value="Unassembled WGS sequence"/>
</dbReference>
<gene>
    <name evidence="1" type="ORF">MO867_16535</name>
</gene>
<evidence type="ECO:0000313" key="2">
    <source>
        <dbReference type="Proteomes" id="UP001139028"/>
    </source>
</evidence>
<dbReference type="AlphaFoldDB" id="A0A9X2EPD1"/>
<dbReference type="RefSeq" id="WP_252471136.1">
    <property type="nucleotide sequence ID" value="NZ_JALBWM010000093.1"/>
</dbReference>
<name>A0A9X2EPD1_9GAMM</name>
<sequence>MNNEIVERLRNKNWDCYLISDPIKDGEYITVEAKKEDSLIKVALLYCCASSNKLYKYLAESCDYILYQGASYKQESYAYNVDAIIRPLNAWLAPE</sequence>
<proteinExistence type="predicted"/>